<protein>
    <recommendedName>
        <fullName evidence="7">Chromosome partition protein Smc</fullName>
    </recommendedName>
</protein>
<dbReference type="SMART" id="SM00968">
    <property type="entry name" value="SMC_hinge"/>
    <property type="match status" value="1"/>
</dbReference>
<dbReference type="GO" id="GO:0005737">
    <property type="term" value="C:cytoplasm"/>
    <property type="evidence" value="ECO:0007669"/>
    <property type="project" value="UniProtKB-SubCell"/>
</dbReference>
<comment type="similarity">
    <text evidence="7">Belongs to the SMC family.</text>
</comment>
<evidence type="ECO:0000256" key="7">
    <source>
        <dbReference type="HAMAP-Rule" id="MF_01894"/>
    </source>
</evidence>
<dbReference type="PANTHER" id="PTHR43977">
    <property type="entry name" value="STRUCTURAL MAINTENANCE OF CHROMOSOMES PROTEIN 3"/>
    <property type="match status" value="1"/>
</dbReference>
<dbReference type="GO" id="GO:0003677">
    <property type="term" value="F:DNA binding"/>
    <property type="evidence" value="ECO:0007669"/>
    <property type="project" value="UniProtKB-UniRule"/>
</dbReference>
<dbReference type="Pfam" id="PF02463">
    <property type="entry name" value="SMC_N"/>
    <property type="match status" value="1"/>
</dbReference>
<dbReference type="InterPro" id="IPR036277">
    <property type="entry name" value="SMC_hinge_sf"/>
</dbReference>
<dbReference type="GO" id="GO:0007059">
    <property type="term" value="P:chromosome segregation"/>
    <property type="evidence" value="ECO:0007669"/>
    <property type="project" value="UniProtKB-UniRule"/>
</dbReference>
<dbReference type="InterPro" id="IPR027417">
    <property type="entry name" value="P-loop_NTPase"/>
</dbReference>
<comment type="caution">
    <text evidence="9">The sequence shown here is derived from an EMBL/GenBank/DDBJ whole genome shotgun (WGS) entry which is preliminary data.</text>
</comment>
<evidence type="ECO:0000256" key="1">
    <source>
        <dbReference type="ARBA" id="ARBA00004496"/>
    </source>
</evidence>
<feature type="coiled-coil region" evidence="7">
    <location>
        <begin position="105"/>
        <end position="173"/>
    </location>
</feature>
<evidence type="ECO:0000313" key="10">
    <source>
        <dbReference type="Proteomes" id="UP000005384"/>
    </source>
</evidence>
<dbReference type="InterPro" id="IPR010935">
    <property type="entry name" value="SMC_hinge"/>
</dbReference>
<sequence length="1124" mass="127605">MSFFSGTETRKPQGFAYVAITLDNSDHQLSIDYDEVTVSRRIYRSGESEYMINGSACRLKDINELFYDTGIGKEGYSIIGQGQIDKILSGKPEERRELFDEAAGIVKFKRRKNIAQKKLEDEKQNLVRVSDILSELEKQVGPLARQSEAAREYLRLKEELKAYEVNLFLLESEGIKSQLKEVSGKEEIVSGDLEDAKAASDKIKADYDSLDEVLSALDSQIGEDGGRVNQANMLKGNLEGQINVLREQINTEKMNAEHINARIQSIKEQIEEKKAQILKYETDNSEIADLAKGSAKHQEEAEQALREKEEYIMLLDEKMETAKGSIINTLNEKASLTARQQRYETMLEQVQVRRSEVCQKLLKSKSDESVQEEQLKVEQARLAEVDERLNSLQLSQGEGEQRCGELDQEVRRLTRNLNEKEQEYRTDYTKLDSLKNIAERYEGYGNSIRRVMEVKDRVRGIHGVVADLVTTQKEYETAIETALGGSIQNIVTDSEQTAKQLIEYLKKNKYGRATFLPLTSMGQKGGFTQEKALKEPGVIGLASDLVQVDDAYRGLARYLLGRVVVVDKIDNAIALARKFQYSLRIVTLEGELLSAGGSMTGGAFKNNSNLLGRKREIEELEERCEKALKAADKLKADLELNESLLAEKREELEAIRTEQQKAYLEQNTIRMNISQLEDKITEISESAEDLVLENRQLEEQIQEIAGSRDGLLSDVEGLEAANDKVNQDIEALGRQMETARTEREEMAHQLSAIQMETANLQQKYSFVLENVARVNEEIRKLEEEARGLAGGTSDTQTIIDGKNQEIARLRELIDNAMHEMEEAKARLEEATGRKEEKSREQKGLFEKREELSNRMNQLDKELFRLQNQKEKLEEKLETHINYMWSEYELTFTTAEALRNLELTVLPDIKKKIDGLKSGIKGLGNVNVNAIEDYKEVSERYEFMKTQHDDLIQAEETLLKIIEELDIGMRRQFEEKFLEIKTEFDKVFRELFGGGHGTLELMEGEDILEAGIQIISQPPGKKLQNMMQLSGGEKALTAIALLFAIQNLKPSPFCLLDEIEAALDDSNVDRFAGYLHKLTKNTQFIIITHRRGTMVAADRLYGITMQEKGVSTLVSVNLIEDALDK</sequence>
<evidence type="ECO:0000256" key="6">
    <source>
        <dbReference type="ARBA" id="ARBA00023125"/>
    </source>
</evidence>
<dbReference type="InterPro" id="IPR011890">
    <property type="entry name" value="SMC_prok"/>
</dbReference>
<feature type="coiled-coil region" evidence="7">
    <location>
        <begin position="610"/>
        <end position="882"/>
    </location>
</feature>
<keyword evidence="3 7" id="KW-0547">Nucleotide-binding</keyword>
<dbReference type="SUPFAM" id="SSF75553">
    <property type="entry name" value="Smc hinge domain"/>
    <property type="match status" value="1"/>
</dbReference>
<dbReference type="Proteomes" id="UP000005384">
    <property type="component" value="Unassembled WGS sequence"/>
</dbReference>
<dbReference type="Gene3D" id="1.20.1060.20">
    <property type="match status" value="1"/>
</dbReference>
<organism evidence="9 10">
    <name type="scientific">Hungatella hathewayi WAL-18680</name>
    <dbReference type="NCBI Taxonomy" id="742737"/>
    <lineage>
        <taxon>Bacteria</taxon>
        <taxon>Bacillati</taxon>
        <taxon>Bacillota</taxon>
        <taxon>Clostridia</taxon>
        <taxon>Lachnospirales</taxon>
        <taxon>Lachnospiraceae</taxon>
        <taxon>Hungatella</taxon>
    </lineage>
</organism>
<reference evidence="9 10" key="1">
    <citation type="submission" date="2011-08" db="EMBL/GenBank/DDBJ databases">
        <title>The Genome Sequence of Clostridium hathewayi WAL-18680.</title>
        <authorList>
            <consortium name="The Broad Institute Genome Sequencing Platform"/>
            <person name="Earl A."/>
            <person name="Ward D."/>
            <person name="Feldgarden M."/>
            <person name="Gevers D."/>
            <person name="Finegold S.M."/>
            <person name="Summanen P.H."/>
            <person name="Molitoris D.R."/>
            <person name="Song M."/>
            <person name="Daigneault M."/>
            <person name="Allen-Vercoe E."/>
            <person name="Young S.K."/>
            <person name="Zeng Q."/>
            <person name="Gargeya S."/>
            <person name="Fitzgerald M."/>
            <person name="Haas B."/>
            <person name="Abouelleil A."/>
            <person name="Alvarado L."/>
            <person name="Arachchi H.M."/>
            <person name="Berlin A."/>
            <person name="Brown A."/>
            <person name="Chapman S.B."/>
            <person name="Chen Z."/>
            <person name="Dunbar C."/>
            <person name="Freedman E."/>
            <person name="Gearin G."/>
            <person name="Gellesch M."/>
            <person name="Goldberg J."/>
            <person name="Griggs A."/>
            <person name="Gujja S."/>
            <person name="Heiman D."/>
            <person name="Howarth C."/>
            <person name="Larson L."/>
            <person name="Lui A."/>
            <person name="MacDonald P.J.P."/>
            <person name="Montmayeur A."/>
            <person name="Murphy C."/>
            <person name="Neiman D."/>
            <person name="Pearson M."/>
            <person name="Priest M."/>
            <person name="Roberts A."/>
            <person name="Saif S."/>
            <person name="Shea T."/>
            <person name="Shenoy N."/>
            <person name="Sisk P."/>
            <person name="Stolte C."/>
            <person name="Sykes S."/>
            <person name="Wortman J."/>
            <person name="Nusbaum C."/>
            <person name="Birren B."/>
        </authorList>
    </citation>
    <scope>NUCLEOTIDE SEQUENCE [LARGE SCALE GENOMIC DNA]</scope>
    <source>
        <strain evidence="9 10">WAL-18680</strain>
    </source>
</reference>
<evidence type="ECO:0000256" key="5">
    <source>
        <dbReference type="ARBA" id="ARBA00023054"/>
    </source>
</evidence>
<evidence type="ECO:0000256" key="4">
    <source>
        <dbReference type="ARBA" id="ARBA00022840"/>
    </source>
</evidence>
<dbReference type="GO" id="GO:0030261">
    <property type="term" value="P:chromosome condensation"/>
    <property type="evidence" value="ECO:0007669"/>
    <property type="project" value="InterPro"/>
</dbReference>
<evidence type="ECO:0000256" key="2">
    <source>
        <dbReference type="ARBA" id="ARBA00022490"/>
    </source>
</evidence>
<keyword evidence="2 7" id="KW-0963">Cytoplasm</keyword>
<dbReference type="GO" id="GO:0006260">
    <property type="term" value="P:DNA replication"/>
    <property type="evidence" value="ECO:0007669"/>
    <property type="project" value="UniProtKB-UniRule"/>
</dbReference>
<dbReference type="CDD" id="cd03278">
    <property type="entry name" value="ABC_SMC_barmotin"/>
    <property type="match status" value="1"/>
</dbReference>
<comment type="domain">
    <text evidence="7">Contains large globular domains required for ATP hydrolysis at each terminus and a third globular domain forming a flexible hinge near the middle of the molecule. These domains are separated by coiled-coil structures.</text>
</comment>
<keyword evidence="10" id="KW-1185">Reference proteome</keyword>
<name>G5IFX8_9FIRM</name>
<dbReference type="Gene3D" id="1.10.287.1490">
    <property type="match status" value="1"/>
</dbReference>
<dbReference type="Gene3D" id="3.40.50.300">
    <property type="entry name" value="P-loop containing nucleotide triphosphate hydrolases"/>
    <property type="match status" value="2"/>
</dbReference>
<comment type="caution">
    <text evidence="7">Lacks conserved residue(s) required for the propagation of feature annotation.</text>
</comment>
<dbReference type="PATRIC" id="fig|742737.3.peg.2428"/>
<keyword evidence="5 7" id="KW-0175">Coiled coil</keyword>
<dbReference type="FunFam" id="3.40.50.300:FF:000901">
    <property type="entry name" value="Chromosome partition protein Smc"/>
    <property type="match status" value="1"/>
</dbReference>
<feature type="coiled-coil region" evidence="7">
    <location>
        <begin position="375"/>
        <end position="423"/>
    </location>
</feature>
<evidence type="ECO:0000259" key="8">
    <source>
        <dbReference type="SMART" id="SM00968"/>
    </source>
</evidence>
<keyword evidence="6 7" id="KW-0238">DNA-binding</keyword>
<dbReference type="Gene3D" id="6.10.140.1720">
    <property type="match status" value="1"/>
</dbReference>
<proteinExistence type="inferred from homology"/>
<comment type="function">
    <text evidence="7">Required for chromosome condensation and partitioning.</text>
</comment>
<comment type="subunit">
    <text evidence="7">Homodimer.</text>
</comment>
<dbReference type="NCBIfam" id="TIGR02168">
    <property type="entry name" value="SMC_prok_B"/>
    <property type="match status" value="1"/>
</dbReference>
<comment type="subcellular location">
    <subcellularLocation>
        <location evidence="1 7">Cytoplasm</location>
    </subcellularLocation>
</comment>
<dbReference type="HAMAP" id="MF_01894">
    <property type="entry name" value="Smc_prok"/>
    <property type="match status" value="1"/>
</dbReference>
<gene>
    <name evidence="7" type="primary">smc</name>
    <name evidence="9" type="ORF">HMPREF9473_02406</name>
</gene>
<dbReference type="AlphaFoldDB" id="G5IFX8"/>
<evidence type="ECO:0000256" key="3">
    <source>
        <dbReference type="ARBA" id="ARBA00022741"/>
    </source>
</evidence>
<dbReference type="PIRSF" id="PIRSF005719">
    <property type="entry name" value="SMC"/>
    <property type="match status" value="1"/>
</dbReference>
<evidence type="ECO:0000313" key="9">
    <source>
        <dbReference type="EMBL" id="EHI59621.1"/>
    </source>
</evidence>
<dbReference type="InterPro" id="IPR003395">
    <property type="entry name" value="RecF/RecN/SMC_N"/>
</dbReference>
<keyword evidence="4 7" id="KW-0067">ATP-binding</keyword>
<dbReference type="Pfam" id="PF06470">
    <property type="entry name" value="SMC_hinge"/>
    <property type="match status" value="1"/>
</dbReference>
<feature type="coiled-coil region" evidence="7">
    <location>
        <begin position="228"/>
        <end position="318"/>
    </location>
</feature>
<dbReference type="GO" id="GO:0007062">
    <property type="term" value="P:sister chromatid cohesion"/>
    <property type="evidence" value="ECO:0007669"/>
    <property type="project" value="InterPro"/>
</dbReference>
<dbReference type="GO" id="GO:0005524">
    <property type="term" value="F:ATP binding"/>
    <property type="evidence" value="ECO:0007669"/>
    <property type="project" value="UniProtKB-UniRule"/>
</dbReference>
<accession>G5IFX8</accession>
<dbReference type="EMBL" id="ADLN01000051">
    <property type="protein sequence ID" value="EHI59621.1"/>
    <property type="molecule type" value="Genomic_DNA"/>
</dbReference>
<dbReference type="HOGENOM" id="CLU_001042_2_2_9"/>
<dbReference type="GO" id="GO:0016887">
    <property type="term" value="F:ATP hydrolysis activity"/>
    <property type="evidence" value="ECO:0007669"/>
    <property type="project" value="InterPro"/>
</dbReference>
<feature type="domain" description="SMC hinge" evidence="8">
    <location>
        <begin position="459"/>
        <end position="576"/>
    </location>
</feature>
<dbReference type="Gene3D" id="3.30.70.1620">
    <property type="match status" value="1"/>
</dbReference>
<dbReference type="SUPFAM" id="SSF52540">
    <property type="entry name" value="P-loop containing nucleoside triphosphate hydrolases"/>
    <property type="match status" value="1"/>
</dbReference>
<dbReference type="InterPro" id="IPR024704">
    <property type="entry name" value="SMC"/>
</dbReference>
<dbReference type="GO" id="GO:0005694">
    <property type="term" value="C:chromosome"/>
    <property type="evidence" value="ECO:0007669"/>
    <property type="project" value="InterPro"/>
</dbReference>